<dbReference type="Pfam" id="PF10157">
    <property type="entry name" value="BORCS6"/>
    <property type="match status" value="1"/>
</dbReference>
<feature type="compositionally biased region" description="Basic and acidic residues" evidence="1">
    <location>
        <begin position="106"/>
        <end position="121"/>
    </location>
</feature>
<feature type="compositionally biased region" description="Basic and acidic residues" evidence="1">
    <location>
        <begin position="271"/>
        <end position="283"/>
    </location>
</feature>
<dbReference type="EMBL" id="JAODUO010000113">
    <property type="protein sequence ID" value="KAK2189171.1"/>
    <property type="molecule type" value="Genomic_DNA"/>
</dbReference>
<feature type="compositionally biased region" description="Polar residues" evidence="1">
    <location>
        <begin position="173"/>
        <end position="183"/>
    </location>
</feature>
<accession>A0AAD9P726</accession>
<comment type="caution">
    <text evidence="3">The sequence shown here is derived from an EMBL/GenBank/DDBJ whole genome shotgun (WGS) entry which is preliminary data.</text>
</comment>
<organism evidence="3 4">
    <name type="scientific">Ridgeia piscesae</name>
    <name type="common">Tubeworm</name>
    <dbReference type="NCBI Taxonomy" id="27915"/>
    <lineage>
        <taxon>Eukaryota</taxon>
        <taxon>Metazoa</taxon>
        <taxon>Spiralia</taxon>
        <taxon>Lophotrochozoa</taxon>
        <taxon>Annelida</taxon>
        <taxon>Polychaeta</taxon>
        <taxon>Sedentaria</taxon>
        <taxon>Canalipalpata</taxon>
        <taxon>Sabellida</taxon>
        <taxon>Siboglinidae</taxon>
        <taxon>Ridgeia</taxon>
    </lineage>
</organism>
<sequence>MGDNETVVTTQGSTPRVESEFACSDLIDNLNKCYADDTDVITDNKRRESASSVKEGIPENVAIADDNQTHSKTCDKTSMETQDRGSDKTHQEGIDNRSFTDSSDIEVLHESSESACDREYGTDQARSSVSDVSTPVNSSQNIRLDETCAPRDRVSYDSDDQVTLKSDNLTYSTKVASEQSTDSEGNEVVEAGSDGDNRGSRIMSSESECDTYNVQQDDCHKATTQRTLTEASCLESDMENENSLEDAEVLISDGNVSPVRPHSLSLPRPVQCKERPRQAKRGSESSSLSGYSCCSSTDALIEAAASLPLQGTITRDGDMIAFVAEDLNSMIKMSSPISKTDDSSSASLSGKRTPRSASFGSMSSSASGWSVSASSASGWSYSAMSRSPSIVTQSPEDVPPIDPRVVDDLQVQANNVAENLRHMMSTLQNHMQKMSAVTYSCLDIYKESVDNTCNCVDSSIKSMYALMAKNEELARAMQPVNELHEQMYPYCGPPNTHYVRVTPQHSVTLLSIYNNLKLIKTLWLQ</sequence>
<name>A0AAD9P726_RIDPI</name>
<keyword evidence="4" id="KW-1185">Reference proteome</keyword>
<protein>
    <recommendedName>
        <fullName evidence="2">BLOC-1-related complex subunit 6 C-terminal helix domain-containing protein</fullName>
    </recommendedName>
</protein>
<evidence type="ECO:0000256" key="1">
    <source>
        <dbReference type="SAM" id="MobiDB-lite"/>
    </source>
</evidence>
<feature type="region of interest" description="Disordered" evidence="1">
    <location>
        <begin position="334"/>
        <end position="367"/>
    </location>
</feature>
<feature type="domain" description="BLOC-1-related complex subunit 6 C-terminal helix" evidence="2">
    <location>
        <begin position="399"/>
        <end position="487"/>
    </location>
</feature>
<dbReference type="InterPro" id="IPR019314">
    <property type="entry name" value="BORCS6"/>
</dbReference>
<dbReference type="GO" id="GO:0099078">
    <property type="term" value="C:BORC complex"/>
    <property type="evidence" value="ECO:0007669"/>
    <property type="project" value="TreeGrafter"/>
</dbReference>
<dbReference type="AlphaFoldDB" id="A0AAD9P726"/>
<feature type="compositionally biased region" description="Basic and acidic residues" evidence="1">
    <location>
        <begin position="67"/>
        <end position="95"/>
    </location>
</feature>
<feature type="compositionally biased region" description="Polar residues" evidence="1">
    <location>
        <begin position="124"/>
        <end position="142"/>
    </location>
</feature>
<feature type="region of interest" description="Disordered" evidence="1">
    <location>
        <begin position="258"/>
        <end position="288"/>
    </location>
</feature>
<feature type="region of interest" description="Disordered" evidence="1">
    <location>
        <begin position="173"/>
        <end position="209"/>
    </location>
</feature>
<reference evidence="3" key="1">
    <citation type="journal article" date="2023" name="Mol. Biol. Evol.">
        <title>Third-Generation Sequencing Reveals the Adaptive Role of the Epigenome in Three Deep-Sea Polychaetes.</title>
        <authorList>
            <person name="Perez M."/>
            <person name="Aroh O."/>
            <person name="Sun Y."/>
            <person name="Lan Y."/>
            <person name="Juniper S.K."/>
            <person name="Young C.R."/>
            <person name="Angers B."/>
            <person name="Qian P.Y."/>
        </authorList>
    </citation>
    <scope>NUCLEOTIDE SEQUENCE</scope>
    <source>
        <strain evidence="3">R07B-5</strain>
    </source>
</reference>
<evidence type="ECO:0000313" key="3">
    <source>
        <dbReference type="EMBL" id="KAK2189171.1"/>
    </source>
</evidence>
<evidence type="ECO:0000313" key="4">
    <source>
        <dbReference type="Proteomes" id="UP001209878"/>
    </source>
</evidence>
<feature type="region of interest" description="Disordered" evidence="1">
    <location>
        <begin position="43"/>
        <end position="145"/>
    </location>
</feature>
<gene>
    <name evidence="3" type="ORF">NP493_114g06061</name>
</gene>
<feature type="compositionally biased region" description="Low complexity" evidence="1">
    <location>
        <begin position="334"/>
        <end position="349"/>
    </location>
</feature>
<dbReference type="GO" id="GO:0032418">
    <property type="term" value="P:lysosome localization"/>
    <property type="evidence" value="ECO:0007669"/>
    <property type="project" value="TreeGrafter"/>
</dbReference>
<dbReference type="Proteomes" id="UP001209878">
    <property type="component" value="Unassembled WGS sequence"/>
</dbReference>
<feature type="compositionally biased region" description="Low complexity" evidence="1">
    <location>
        <begin position="356"/>
        <end position="367"/>
    </location>
</feature>
<dbReference type="PANTHER" id="PTHR13440">
    <property type="entry name" value="BLOC-1 RELATED COMPLEX SUBUNIT 6"/>
    <property type="match status" value="1"/>
</dbReference>
<proteinExistence type="predicted"/>
<evidence type="ECO:0000259" key="2">
    <source>
        <dbReference type="Pfam" id="PF10157"/>
    </source>
</evidence>
<dbReference type="PANTHER" id="PTHR13440:SF7">
    <property type="entry name" value="BLOC-1 RELATED COMPLEX SUBUNIT 6"/>
    <property type="match status" value="1"/>
</dbReference>
<dbReference type="InterPro" id="IPR046465">
    <property type="entry name" value="BORCS6_C"/>
</dbReference>